<dbReference type="SUPFAM" id="SSF57756">
    <property type="entry name" value="Retrovirus zinc finger-like domains"/>
    <property type="match status" value="1"/>
</dbReference>
<dbReference type="Proteomes" id="UP000321393">
    <property type="component" value="Unassembled WGS sequence"/>
</dbReference>
<protein>
    <submittedName>
        <fullName evidence="1">Endo-1,3</fullName>
    </submittedName>
</protein>
<accession>A0A5A7U1E1</accession>
<sequence>MNAAKSMDENLDEFKRLTFEINQTKEKLEKESKVTILLNYLPDTYKDVKGQRSHKRKPPFKCYHCHKEGHIKRNISDRKKKDFKDHYRSKEHGKVDFSIGEVTFAYSKTLAATHEKAMNDTEENED</sequence>
<dbReference type="Proteomes" id="UP000321947">
    <property type="component" value="Unassembled WGS sequence"/>
</dbReference>
<reference evidence="3 4" key="1">
    <citation type="submission" date="2019-08" db="EMBL/GenBank/DDBJ databases">
        <title>Draft genome sequences of two oriental melons (Cucumis melo L. var makuwa).</title>
        <authorList>
            <person name="Kwon S.-Y."/>
        </authorList>
    </citation>
    <scope>NUCLEOTIDE SEQUENCE [LARGE SCALE GENOMIC DNA]</scope>
    <source>
        <strain evidence="4">cv. Chang Bougi</strain>
        <strain evidence="3">cv. SW 3</strain>
        <tissue evidence="1">Leaf</tissue>
    </source>
</reference>
<dbReference type="GO" id="GO:0008270">
    <property type="term" value="F:zinc ion binding"/>
    <property type="evidence" value="ECO:0007669"/>
    <property type="project" value="InterPro"/>
</dbReference>
<evidence type="ECO:0000313" key="3">
    <source>
        <dbReference type="Proteomes" id="UP000321393"/>
    </source>
</evidence>
<dbReference type="EMBL" id="SSTD01017954">
    <property type="protein sequence ID" value="TYJ98649.1"/>
    <property type="molecule type" value="Genomic_DNA"/>
</dbReference>
<name>A0A5A7U1E1_CUCMM</name>
<evidence type="ECO:0000313" key="1">
    <source>
        <dbReference type="EMBL" id="KAA0047455.1"/>
    </source>
</evidence>
<organism evidence="1 3">
    <name type="scientific">Cucumis melo var. makuwa</name>
    <name type="common">Oriental melon</name>
    <dbReference type="NCBI Taxonomy" id="1194695"/>
    <lineage>
        <taxon>Eukaryota</taxon>
        <taxon>Viridiplantae</taxon>
        <taxon>Streptophyta</taxon>
        <taxon>Embryophyta</taxon>
        <taxon>Tracheophyta</taxon>
        <taxon>Spermatophyta</taxon>
        <taxon>Magnoliopsida</taxon>
        <taxon>eudicotyledons</taxon>
        <taxon>Gunneridae</taxon>
        <taxon>Pentapetalae</taxon>
        <taxon>rosids</taxon>
        <taxon>fabids</taxon>
        <taxon>Cucurbitales</taxon>
        <taxon>Cucurbitaceae</taxon>
        <taxon>Benincaseae</taxon>
        <taxon>Cucumis</taxon>
    </lineage>
</organism>
<dbReference type="EMBL" id="SSTE01013200">
    <property type="protein sequence ID" value="KAA0047455.1"/>
    <property type="molecule type" value="Genomic_DNA"/>
</dbReference>
<proteinExistence type="predicted"/>
<dbReference type="AlphaFoldDB" id="A0A5A7U1E1"/>
<evidence type="ECO:0000313" key="4">
    <source>
        <dbReference type="Proteomes" id="UP000321947"/>
    </source>
</evidence>
<comment type="caution">
    <text evidence="1">The sequence shown here is derived from an EMBL/GenBank/DDBJ whole genome shotgun (WGS) entry which is preliminary data.</text>
</comment>
<dbReference type="InterPro" id="IPR036875">
    <property type="entry name" value="Znf_CCHC_sf"/>
</dbReference>
<dbReference type="OrthoDB" id="8042871at2759"/>
<evidence type="ECO:0000313" key="2">
    <source>
        <dbReference type="EMBL" id="TYJ98649.1"/>
    </source>
</evidence>
<gene>
    <name evidence="2" type="ORF">E5676_scaffold507G00350</name>
    <name evidence="1" type="ORF">E6C27_scaffold498G00590</name>
</gene>
<dbReference type="GO" id="GO:0003676">
    <property type="term" value="F:nucleic acid binding"/>
    <property type="evidence" value="ECO:0007669"/>
    <property type="project" value="InterPro"/>
</dbReference>